<dbReference type="InterPro" id="IPR039261">
    <property type="entry name" value="FNR_nucleotide-bd"/>
</dbReference>
<dbReference type="Pfam" id="PF00111">
    <property type="entry name" value="Fer2"/>
    <property type="match status" value="1"/>
</dbReference>
<dbReference type="EMBL" id="LR134155">
    <property type="protein sequence ID" value="VEA68208.1"/>
    <property type="molecule type" value="Genomic_DNA"/>
</dbReference>
<evidence type="ECO:0000259" key="9">
    <source>
        <dbReference type="PROSITE" id="PS51085"/>
    </source>
</evidence>
<dbReference type="CDD" id="cd06185">
    <property type="entry name" value="PDR_like"/>
    <property type="match status" value="1"/>
</dbReference>
<dbReference type="Gene3D" id="3.10.20.30">
    <property type="match status" value="1"/>
</dbReference>
<keyword evidence="5" id="KW-0479">Metal-binding</keyword>
<dbReference type="SUPFAM" id="SSF54292">
    <property type="entry name" value="2Fe-2S ferredoxin-like"/>
    <property type="match status" value="1"/>
</dbReference>
<keyword evidence="11" id="KW-0223">Dioxygenase</keyword>
<keyword evidence="3" id="KW-0288">FMN</keyword>
<gene>
    <name evidence="11" type="primary">ophA1</name>
    <name evidence="11" type="ORF">NCTC9419_00321</name>
</gene>
<comment type="cofactor">
    <cofactor evidence="1">
        <name>FMN</name>
        <dbReference type="ChEBI" id="CHEBI:58210"/>
    </cofactor>
</comment>
<protein>
    <submittedName>
        <fullName evidence="11">Phthalate dioxygenase reductase</fullName>
        <ecNumber evidence="11">1.-.-.-</ecNumber>
    </submittedName>
</protein>
<evidence type="ECO:0000313" key="11">
    <source>
        <dbReference type="EMBL" id="VEA68208.1"/>
    </source>
</evidence>
<dbReference type="EC" id="1.-.-.-" evidence="11"/>
<evidence type="ECO:0000256" key="2">
    <source>
        <dbReference type="ARBA" id="ARBA00022630"/>
    </source>
</evidence>
<evidence type="ECO:0000256" key="5">
    <source>
        <dbReference type="ARBA" id="ARBA00022723"/>
    </source>
</evidence>
<evidence type="ECO:0000256" key="8">
    <source>
        <dbReference type="ARBA" id="ARBA00023014"/>
    </source>
</evidence>
<dbReference type="SUPFAM" id="SSF52343">
    <property type="entry name" value="Ferredoxin reductase-like, C-terminal NADP-linked domain"/>
    <property type="match status" value="1"/>
</dbReference>
<evidence type="ECO:0000313" key="12">
    <source>
        <dbReference type="Proteomes" id="UP000271603"/>
    </source>
</evidence>
<dbReference type="InterPro" id="IPR012675">
    <property type="entry name" value="Beta-grasp_dom_sf"/>
</dbReference>
<dbReference type="GO" id="GO:0051213">
    <property type="term" value="F:dioxygenase activity"/>
    <property type="evidence" value="ECO:0007669"/>
    <property type="project" value="UniProtKB-KW"/>
</dbReference>
<keyword evidence="4" id="KW-0001">2Fe-2S</keyword>
<dbReference type="PROSITE" id="PS00197">
    <property type="entry name" value="2FE2S_FER_1"/>
    <property type="match status" value="1"/>
</dbReference>
<reference evidence="11 12" key="1">
    <citation type="submission" date="2018-12" db="EMBL/GenBank/DDBJ databases">
        <authorList>
            <consortium name="Pathogen Informatics"/>
        </authorList>
    </citation>
    <scope>NUCLEOTIDE SEQUENCE [LARGE SCALE GENOMIC DNA]</scope>
    <source>
        <strain evidence="11 12">NCTC9419</strain>
    </source>
</reference>
<dbReference type="CDD" id="cd00207">
    <property type="entry name" value="fer2"/>
    <property type="match status" value="1"/>
</dbReference>
<keyword evidence="2" id="KW-0285">Flavoprotein</keyword>
<dbReference type="Proteomes" id="UP000271603">
    <property type="component" value="Chromosome"/>
</dbReference>
<name>A0A447QDS4_SERRU</name>
<dbReference type="Pfam" id="PF22290">
    <property type="entry name" value="DmmA-like_N"/>
    <property type="match status" value="1"/>
</dbReference>
<evidence type="ECO:0000259" key="10">
    <source>
        <dbReference type="PROSITE" id="PS51384"/>
    </source>
</evidence>
<dbReference type="InterPro" id="IPR006058">
    <property type="entry name" value="2Fe2S_fd_BS"/>
</dbReference>
<dbReference type="PANTHER" id="PTHR47354">
    <property type="entry name" value="NADH OXIDOREDUCTASE HCR"/>
    <property type="match status" value="1"/>
</dbReference>
<dbReference type="Gene3D" id="2.40.30.10">
    <property type="entry name" value="Translation factors"/>
    <property type="match status" value="1"/>
</dbReference>
<proteinExistence type="predicted"/>
<evidence type="ECO:0000256" key="6">
    <source>
        <dbReference type="ARBA" id="ARBA00023002"/>
    </source>
</evidence>
<evidence type="ECO:0000256" key="3">
    <source>
        <dbReference type="ARBA" id="ARBA00022643"/>
    </source>
</evidence>
<evidence type="ECO:0000256" key="4">
    <source>
        <dbReference type="ARBA" id="ARBA00022714"/>
    </source>
</evidence>
<sequence>MSEILRVRVSERDVQGVEVVVLSLQAIDGTDLPAFNAGAHIDLHLADGLIRQYSLCSSPQERHYYRLGILKDPASRGGSLAAHLLQVGDEVTIGAPRNLFALDMSAEHTLLFGGGIGVTPMLAMADELYRAGKSFELHYCGRARERLAFLSELATCCWAQAVHIHADDEGEEQKLNLSAVLPRHHIDGQVYVCGPEGFMDWVITSAQRAGYADERIHREYFNRELAISGKAFEVEVPELDLTVTVTEEESIVAALARAGIKVKVSCEQGVCGTCLANVASGIPEHRDEYLTEEERLDNDQILLCCSRSKSERLVIENFEFVKLK</sequence>
<evidence type="ECO:0000256" key="7">
    <source>
        <dbReference type="ARBA" id="ARBA00023004"/>
    </source>
</evidence>
<dbReference type="InterPro" id="IPR017927">
    <property type="entry name" value="FAD-bd_FR_type"/>
</dbReference>
<dbReference type="InterPro" id="IPR054582">
    <property type="entry name" value="DmmA-like_N"/>
</dbReference>
<dbReference type="GO" id="GO:0046872">
    <property type="term" value="F:metal ion binding"/>
    <property type="evidence" value="ECO:0007669"/>
    <property type="project" value="UniProtKB-KW"/>
</dbReference>
<feature type="domain" description="FAD-binding FR-type" evidence="10">
    <location>
        <begin position="2"/>
        <end position="103"/>
    </location>
</feature>
<keyword evidence="7" id="KW-0408">Iron</keyword>
<dbReference type="PROSITE" id="PS51085">
    <property type="entry name" value="2FE2S_FER_2"/>
    <property type="match status" value="1"/>
</dbReference>
<dbReference type="PROSITE" id="PS51384">
    <property type="entry name" value="FAD_FR"/>
    <property type="match status" value="1"/>
</dbReference>
<dbReference type="InterPro" id="IPR050415">
    <property type="entry name" value="MRET"/>
</dbReference>
<evidence type="ECO:0000256" key="1">
    <source>
        <dbReference type="ARBA" id="ARBA00001917"/>
    </source>
</evidence>
<accession>A0A447QDS4</accession>
<dbReference type="GO" id="GO:0051537">
    <property type="term" value="F:2 iron, 2 sulfur cluster binding"/>
    <property type="evidence" value="ECO:0007669"/>
    <property type="project" value="UniProtKB-KW"/>
</dbReference>
<dbReference type="Gene3D" id="3.40.50.80">
    <property type="entry name" value="Nucleotide-binding domain of ferredoxin-NADP reductase (FNR) module"/>
    <property type="match status" value="1"/>
</dbReference>
<keyword evidence="8" id="KW-0411">Iron-sulfur</keyword>
<dbReference type="AlphaFoldDB" id="A0A447QDS4"/>
<organism evidence="11 12">
    <name type="scientific">Serratia rubidaea</name>
    <name type="common">Serratia marinorubra</name>
    <dbReference type="NCBI Taxonomy" id="61652"/>
    <lineage>
        <taxon>Bacteria</taxon>
        <taxon>Pseudomonadati</taxon>
        <taxon>Pseudomonadota</taxon>
        <taxon>Gammaproteobacteria</taxon>
        <taxon>Enterobacterales</taxon>
        <taxon>Yersiniaceae</taxon>
        <taxon>Serratia</taxon>
    </lineage>
</organism>
<dbReference type="PRINTS" id="PR00409">
    <property type="entry name" value="PHDIOXRDTASE"/>
</dbReference>
<dbReference type="InterPro" id="IPR036010">
    <property type="entry name" value="2Fe-2S_ferredoxin-like_sf"/>
</dbReference>
<dbReference type="InterPro" id="IPR017938">
    <property type="entry name" value="Riboflavin_synthase-like_b-brl"/>
</dbReference>
<keyword evidence="6 11" id="KW-0560">Oxidoreductase</keyword>
<dbReference type="PANTHER" id="PTHR47354:SF1">
    <property type="entry name" value="CARNITINE MONOOXYGENASE REDUCTASE SUBUNIT"/>
    <property type="match status" value="1"/>
</dbReference>
<dbReference type="InterPro" id="IPR001041">
    <property type="entry name" value="2Fe-2S_ferredoxin-type"/>
</dbReference>
<dbReference type="SUPFAM" id="SSF63380">
    <property type="entry name" value="Riboflavin synthase domain-like"/>
    <property type="match status" value="1"/>
</dbReference>
<feature type="domain" description="2Fe-2S ferredoxin-type" evidence="9">
    <location>
        <begin position="232"/>
        <end position="321"/>
    </location>
</feature>